<feature type="transmembrane region" description="Helical" evidence="12">
    <location>
        <begin position="410"/>
        <end position="433"/>
    </location>
</feature>
<feature type="transmembrane region" description="Helical" evidence="12">
    <location>
        <begin position="510"/>
        <end position="535"/>
    </location>
</feature>
<dbReference type="InterPro" id="IPR000778">
    <property type="entry name" value="Cyt_b245_heavy_chain"/>
</dbReference>
<dbReference type="InterPro" id="IPR050369">
    <property type="entry name" value="RBOH/FRE"/>
</dbReference>
<keyword evidence="7 12" id="KW-1133">Transmembrane helix</keyword>
<reference evidence="15 16" key="1">
    <citation type="journal article" date="2017" name="Nat. Ecol. Evol.">
        <title>Scallop genome provides insights into evolution of bilaterian karyotype and development.</title>
        <authorList>
            <person name="Wang S."/>
            <person name="Zhang J."/>
            <person name="Jiao W."/>
            <person name="Li J."/>
            <person name="Xun X."/>
            <person name="Sun Y."/>
            <person name="Guo X."/>
            <person name="Huan P."/>
            <person name="Dong B."/>
            <person name="Zhang L."/>
            <person name="Hu X."/>
            <person name="Sun X."/>
            <person name="Wang J."/>
            <person name="Zhao C."/>
            <person name="Wang Y."/>
            <person name="Wang D."/>
            <person name="Huang X."/>
            <person name="Wang R."/>
            <person name="Lv J."/>
            <person name="Li Y."/>
            <person name="Zhang Z."/>
            <person name="Liu B."/>
            <person name="Lu W."/>
            <person name="Hui Y."/>
            <person name="Liang J."/>
            <person name="Zhou Z."/>
            <person name="Hou R."/>
            <person name="Li X."/>
            <person name="Liu Y."/>
            <person name="Li H."/>
            <person name="Ning X."/>
            <person name="Lin Y."/>
            <person name="Zhao L."/>
            <person name="Xing Q."/>
            <person name="Dou J."/>
            <person name="Li Y."/>
            <person name="Mao J."/>
            <person name="Guo H."/>
            <person name="Dou H."/>
            <person name="Li T."/>
            <person name="Mu C."/>
            <person name="Jiang W."/>
            <person name="Fu Q."/>
            <person name="Fu X."/>
            <person name="Miao Y."/>
            <person name="Liu J."/>
            <person name="Yu Q."/>
            <person name="Li R."/>
            <person name="Liao H."/>
            <person name="Li X."/>
            <person name="Kong Y."/>
            <person name="Jiang Z."/>
            <person name="Chourrout D."/>
            <person name="Li R."/>
            <person name="Bao Z."/>
        </authorList>
    </citation>
    <scope>NUCLEOTIDE SEQUENCE [LARGE SCALE GENOMIC DNA]</scope>
    <source>
        <strain evidence="15 16">PY_sf001</strain>
    </source>
</reference>
<dbReference type="PANTHER" id="PTHR11972:SF58">
    <property type="entry name" value="NADPH OXIDASE 5"/>
    <property type="match status" value="1"/>
</dbReference>
<dbReference type="SFLD" id="SFLDG01168">
    <property type="entry name" value="Ferric_reductase_subgroup_(FRE"/>
    <property type="match status" value="1"/>
</dbReference>
<evidence type="ECO:0000256" key="4">
    <source>
        <dbReference type="ARBA" id="ARBA00022827"/>
    </source>
</evidence>
<keyword evidence="6" id="KW-0521">NADP</keyword>
<keyword evidence="9 12" id="KW-0472">Membrane</keyword>
<feature type="region of interest" description="Disordered" evidence="11">
    <location>
        <begin position="98"/>
        <end position="117"/>
    </location>
</feature>
<evidence type="ECO:0000256" key="1">
    <source>
        <dbReference type="ARBA" id="ARBA00004141"/>
    </source>
</evidence>
<evidence type="ECO:0000256" key="11">
    <source>
        <dbReference type="SAM" id="MobiDB-lite"/>
    </source>
</evidence>
<dbReference type="PROSITE" id="PS50222">
    <property type="entry name" value="EF_HAND_2"/>
    <property type="match status" value="3"/>
</dbReference>
<dbReference type="SUPFAM" id="SSF47473">
    <property type="entry name" value="EF-hand"/>
    <property type="match status" value="1"/>
</dbReference>
<evidence type="ECO:0000256" key="8">
    <source>
        <dbReference type="ARBA" id="ARBA00023002"/>
    </source>
</evidence>
<evidence type="ECO:0000256" key="2">
    <source>
        <dbReference type="ARBA" id="ARBA00022630"/>
    </source>
</evidence>
<keyword evidence="5" id="KW-0106">Calcium</keyword>
<dbReference type="FunFam" id="3.40.50.80:FF:000012">
    <property type="entry name" value="NADPH oxidase, isoform B"/>
    <property type="match status" value="1"/>
</dbReference>
<dbReference type="Pfam" id="PF13202">
    <property type="entry name" value="EF-hand_5"/>
    <property type="match status" value="1"/>
</dbReference>
<dbReference type="InterPro" id="IPR017927">
    <property type="entry name" value="FAD-bd_FR_type"/>
</dbReference>
<dbReference type="InterPro" id="IPR039261">
    <property type="entry name" value="FNR_nucleotide-bd"/>
</dbReference>
<evidence type="ECO:0000313" key="15">
    <source>
        <dbReference type="EMBL" id="OWF55519.1"/>
    </source>
</evidence>
<accession>A0A210R3E4</accession>
<feature type="domain" description="EF-hand" evidence="13">
    <location>
        <begin position="262"/>
        <end position="297"/>
    </location>
</feature>
<dbReference type="GO" id="GO:0043020">
    <property type="term" value="C:NADPH oxidase complex"/>
    <property type="evidence" value="ECO:0007669"/>
    <property type="project" value="TreeGrafter"/>
</dbReference>
<dbReference type="Pfam" id="PF08030">
    <property type="entry name" value="NAD_binding_6"/>
    <property type="match status" value="1"/>
</dbReference>
<feature type="transmembrane region" description="Helical" evidence="12">
    <location>
        <begin position="383"/>
        <end position="404"/>
    </location>
</feature>
<comment type="subcellular location">
    <subcellularLocation>
        <location evidence="1">Membrane</location>
        <topology evidence="1">Multi-pass membrane protein</topology>
    </subcellularLocation>
</comment>
<dbReference type="SFLD" id="SFLDS00052">
    <property type="entry name" value="Ferric_Reductase_Domain"/>
    <property type="match status" value="1"/>
</dbReference>
<feature type="domain" description="EF-hand" evidence="13">
    <location>
        <begin position="306"/>
        <end position="341"/>
    </location>
</feature>
<dbReference type="Pfam" id="PF01794">
    <property type="entry name" value="Ferric_reduct"/>
    <property type="match status" value="1"/>
</dbReference>
<gene>
    <name evidence="15" type="ORF">KP79_PYT23113</name>
</gene>
<dbReference type="GO" id="GO:0042554">
    <property type="term" value="P:superoxide anion generation"/>
    <property type="evidence" value="ECO:0007669"/>
    <property type="project" value="TreeGrafter"/>
</dbReference>
<feature type="domain" description="FAD-binding FR-type" evidence="14">
    <location>
        <begin position="583"/>
        <end position="701"/>
    </location>
</feature>
<evidence type="ECO:0000256" key="6">
    <source>
        <dbReference type="ARBA" id="ARBA00022857"/>
    </source>
</evidence>
<dbReference type="PROSITE" id="PS51384">
    <property type="entry name" value="FAD_FR"/>
    <property type="match status" value="1"/>
</dbReference>
<dbReference type="InterPro" id="IPR011992">
    <property type="entry name" value="EF-hand-dom_pair"/>
</dbReference>
<dbReference type="PANTHER" id="PTHR11972">
    <property type="entry name" value="NADPH OXIDASE"/>
    <property type="match status" value="1"/>
</dbReference>
<keyword evidence="3 12" id="KW-0812">Transmembrane</keyword>
<keyword evidence="4" id="KW-0274">FAD</keyword>
<name>A0A210R3E4_MIZYE</name>
<dbReference type="InterPro" id="IPR017938">
    <property type="entry name" value="Riboflavin_synthase-like_b-brl"/>
</dbReference>
<dbReference type="AlphaFoldDB" id="A0A210R3E4"/>
<evidence type="ECO:0000259" key="14">
    <source>
        <dbReference type="PROSITE" id="PS51384"/>
    </source>
</evidence>
<dbReference type="GO" id="GO:0016175">
    <property type="term" value="F:superoxide-generating NAD(P)H oxidase activity"/>
    <property type="evidence" value="ECO:0007669"/>
    <property type="project" value="TreeGrafter"/>
</dbReference>
<evidence type="ECO:0000256" key="5">
    <source>
        <dbReference type="ARBA" id="ARBA00022837"/>
    </source>
</evidence>
<dbReference type="InterPro" id="IPR013130">
    <property type="entry name" value="Fe3_Rdtase_TM_dom"/>
</dbReference>
<feature type="region of interest" description="Disordered" evidence="11">
    <location>
        <begin position="162"/>
        <end position="184"/>
    </location>
</feature>
<feature type="domain" description="EF-hand" evidence="13">
    <location>
        <begin position="226"/>
        <end position="261"/>
    </location>
</feature>
<dbReference type="SFLD" id="SFLDG01169">
    <property type="entry name" value="NADPH_oxidase_subgroup_(NOX)"/>
    <property type="match status" value="1"/>
</dbReference>
<comment type="caution">
    <text evidence="15">The sequence shown here is derived from an EMBL/GenBank/DDBJ whole genome shotgun (WGS) entry which is preliminary data.</text>
</comment>
<dbReference type="OrthoDB" id="167398at2759"/>
<dbReference type="Gene3D" id="2.40.30.10">
    <property type="entry name" value="Translation factors"/>
    <property type="match status" value="1"/>
</dbReference>
<keyword evidence="2" id="KW-0285">Flavoprotein</keyword>
<dbReference type="GO" id="GO:0005509">
    <property type="term" value="F:calcium ion binding"/>
    <property type="evidence" value="ECO:0007669"/>
    <property type="project" value="InterPro"/>
</dbReference>
<keyword evidence="16" id="KW-1185">Reference proteome</keyword>
<dbReference type="GO" id="GO:0006952">
    <property type="term" value="P:defense response"/>
    <property type="evidence" value="ECO:0007669"/>
    <property type="project" value="TreeGrafter"/>
</dbReference>
<dbReference type="PROSITE" id="PS00018">
    <property type="entry name" value="EF_HAND_1"/>
    <property type="match status" value="3"/>
</dbReference>
<comment type="catalytic activity">
    <reaction evidence="10">
        <text>NADPH + 2 O2 = 2 superoxide + NADP(+) + H(+)</text>
        <dbReference type="Rhea" id="RHEA:63180"/>
        <dbReference type="ChEBI" id="CHEBI:15378"/>
        <dbReference type="ChEBI" id="CHEBI:15379"/>
        <dbReference type="ChEBI" id="CHEBI:18421"/>
        <dbReference type="ChEBI" id="CHEBI:57783"/>
        <dbReference type="ChEBI" id="CHEBI:58349"/>
    </reaction>
</comment>
<evidence type="ECO:0000256" key="7">
    <source>
        <dbReference type="ARBA" id="ARBA00022989"/>
    </source>
</evidence>
<keyword evidence="8" id="KW-0560">Oxidoreductase</keyword>
<dbReference type="SMART" id="SM00054">
    <property type="entry name" value="EFh"/>
    <property type="match status" value="3"/>
</dbReference>
<evidence type="ECO:0000256" key="3">
    <source>
        <dbReference type="ARBA" id="ARBA00022692"/>
    </source>
</evidence>
<dbReference type="Gene3D" id="3.40.50.80">
    <property type="entry name" value="Nucleotide-binding domain of ferredoxin-NADP reductase (FNR) module"/>
    <property type="match status" value="1"/>
</dbReference>
<dbReference type="SUPFAM" id="SSF52343">
    <property type="entry name" value="Ferredoxin reductase-like, C-terminal NADP-linked domain"/>
    <property type="match status" value="1"/>
</dbReference>
<protein>
    <submittedName>
        <fullName evidence="15">NADPH oxidase 5</fullName>
    </submittedName>
</protein>
<proteinExistence type="predicted"/>
<dbReference type="SUPFAM" id="SSF63380">
    <property type="entry name" value="Riboflavin synthase domain-like"/>
    <property type="match status" value="1"/>
</dbReference>
<organism evidence="15 16">
    <name type="scientific">Mizuhopecten yessoensis</name>
    <name type="common">Japanese scallop</name>
    <name type="synonym">Patinopecten yessoensis</name>
    <dbReference type="NCBI Taxonomy" id="6573"/>
    <lineage>
        <taxon>Eukaryota</taxon>
        <taxon>Metazoa</taxon>
        <taxon>Spiralia</taxon>
        <taxon>Lophotrochozoa</taxon>
        <taxon>Mollusca</taxon>
        <taxon>Bivalvia</taxon>
        <taxon>Autobranchia</taxon>
        <taxon>Pteriomorphia</taxon>
        <taxon>Pectinida</taxon>
        <taxon>Pectinoidea</taxon>
        <taxon>Pectinidae</taxon>
        <taxon>Mizuhopecten</taxon>
    </lineage>
</organism>
<dbReference type="InterPro" id="IPR018247">
    <property type="entry name" value="EF_Hand_1_Ca_BS"/>
</dbReference>
<dbReference type="CDD" id="cd00051">
    <property type="entry name" value="EFh"/>
    <property type="match status" value="2"/>
</dbReference>
<dbReference type="CDD" id="cd06186">
    <property type="entry name" value="NOX_Duox_like_FAD_NADP"/>
    <property type="match status" value="1"/>
</dbReference>
<dbReference type="Pfam" id="PF13499">
    <property type="entry name" value="EF-hand_7"/>
    <property type="match status" value="1"/>
</dbReference>
<dbReference type="Pfam" id="PF08022">
    <property type="entry name" value="FAD_binding_8"/>
    <property type="match status" value="1"/>
</dbReference>
<evidence type="ECO:0000259" key="13">
    <source>
        <dbReference type="PROSITE" id="PS50222"/>
    </source>
</evidence>
<dbReference type="InterPro" id="IPR013112">
    <property type="entry name" value="FAD-bd_8"/>
</dbReference>
<feature type="transmembrane region" description="Helical" evidence="12">
    <location>
        <begin position="454"/>
        <end position="474"/>
    </location>
</feature>
<dbReference type="InterPro" id="IPR013121">
    <property type="entry name" value="Fe_red_NAD-bd_6"/>
</dbReference>
<evidence type="ECO:0000256" key="9">
    <source>
        <dbReference type="ARBA" id="ARBA00023136"/>
    </source>
</evidence>
<dbReference type="Proteomes" id="UP000242188">
    <property type="component" value="Unassembled WGS sequence"/>
</dbReference>
<evidence type="ECO:0000313" key="16">
    <source>
        <dbReference type="Proteomes" id="UP000242188"/>
    </source>
</evidence>
<dbReference type="InterPro" id="IPR002048">
    <property type="entry name" value="EF_hand_dom"/>
</dbReference>
<dbReference type="Gene3D" id="1.10.238.10">
    <property type="entry name" value="EF-hand"/>
    <property type="match status" value="1"/>
</dbReference>
<sequence length="954" mass="108557">MDSTESNFGMDSVGKPINADMEADTKVETGMVNLAFESDDRMKNDDDTASCHSIDEAKKEAEINDLGTISNGTHTTCVNNNVNDTVSVNISHEITDLDDDDVHRGLPNGSPEDNQTVRIQENGGRDCRVHGSPDDNQTVRIQENGGRDCRVHINEEPVAINVDSPNLPPGVNGQSNGGLPYKRNSSIPDDKDDVIWYEWITLHFKKISGNKGHITLKEFKEAFQIRKAFFAERFFQMFDENGSGSIELIELMTGLRTLRKGTPTEKLRFLFKVYDIDGSGYIDRNELNTVLRTSMEESSLTLGEDKLEKMTDAIFESADTDNSGELSFDELKAELEQYPGVMENLSMSAASWLKVPTGKQAQKSSASSRYLTTTYYRNNCKKIVFLIIYILVNIALGCYAAYNYKDSNGWYILARICGMNLNFNGTFIIVLMLRKSLTYLRLTFLHRLLPIDQNIYFHKLCGAFIAFFSFFHTVGHIGNAFVVVEELEHMKNATTDMHVWEVLLTTKAGIGFVGASAFITGWMLDVVLVIMVICSLPFVRRSGHFEVFYWSHMLYIAFWVLLILHAPNFWKWFIAPGIIFMGEKFFRSKFVKRVRYGTNHIQEVTILPSGVTQLVISKGDKFHYKPGDYCFIQIPCIAQYEWHPFTISSAPEMSGKFTLHIRSAGHWTNKLYEYFENLDPGLGNTFDDEEDVIPKGRGMSRRGTRGRSLYKSVKGTFQRSEKNDEQTLEELKAEKRRRRKHKKVKILCSIDGPYGTGCREVFDTEHAVLIGAGIGVTPMASILQSVMFRYKASKRQCPNCNHEFYGEISEHSMKLKKVDFIWINRDQKCFEWFMSMLTELEMEQAELDRSDSGSLDRIIDMQFYMTSVKDLTDMKGIGLQLAMDLLHKKDNKDLITGLHTRTQAGRPKWSKVFKGIAAQKKGKVKVFFCGAPALGKIIKLECEKINFSFSKENF</sequence>
<dbReference type="STRING" id="6573.A0A210R3E4"/>
<dbReference type="EMBL" id="NEDP02000656">
    <property type="protein sequence ID" value="OWF55519.1"/>
    <property type="molecule type" value="Genomic_DNA"/>
</dbReference>
<dbReference type="PRINTS" id="PR00466">
    <property type="entry name" value="GP91PHOX"/>
</dbReference>
<evidence type="ECO:0000256" key="12">
    <source>
        <dbReference type="SAM" id="Phobius"/>
    </source>
</evidence>
<evidence type="ECO:0000256" key="10">
    <source>
        <dbReference type="ARBA" id="ARBA00049908"/>
    </source>
</evidence>
<dbReference type="FunFam" id="2.40.30.10:FF:000056">
    <property type="entry name" value="NADPH oxidase 5"/>
    <property type="match status" value="1"/>
</dbReference>
<feature type="transmembrane region" description="Helical" evidence="12">
    <location>
        <begin position="547"/>
        <end position="564"/>
    </location>
</feature>